<evidence type="ECO:0000313" key="3">
    <source>
        <dbReference type="Proteomes" id="UP001232245"/>
    </source>
</evidence>
<keyword evidence="3" id="KW-1185">Reference proteome</keyword>
<proteinExistence type="predicted"/>
<sequence>MRKKSKSTLMFGFVMSSMLLSGCQLVESPNALIEAPQPEKKQKIQLSEKAFELLPSNSELLVPENANKKQSIYIADVNGDGNQEAFLLYRGLGEKREVHLLSLQETENDWKEISDIEFDYFKLDYFNFHDLDNDGLLEIVIGLGMSDFESENELIIYQWDAEGLTQLANKGYEIIDIADYDRDKNLDILLVHGKRREFMEAEHLRFRNGQLEVSSSVNIDEYAFHENVLSGKLHDGSLALFIDGGVGAHSMVTEIIAIDGGKLIKVDERTTGMFIKDYPLYSKDINNDGVIEVGQMYIPKGWEEEASANIPYIEYYSSYSINGEEKKIEERFTNREHKFYITIPEEWYGKVTVKELENGIQLISVSDDELLFDVKWGKRESVEPSGHVLKETQNTIFYTEMKENDSFPFKQFHLLEDEF</sequence>
<protein>
    <recommendedName>
        <fullName evidence="4">VCBS repeat-containing protein</fullName>
    </recommendedName>
</protein>
<feature type="signal peptide" evidence="1">
    <location>
        <begin position="1"/>
        <end position="21"/>
    </location>
</feature>
<keyword evidence="1" id="KW-0732">Signal</keyword>
<dbReference type="EMBL" id="JAUSTZ010000003">
    <property type="protein sequence ID" value="MDQ0226040.1"/>
    <property type="molecule type" value="Genomic_DNA"/>
</dbReference>
<feature type="chain" id="PRO_5045566343" description="VCBS repeat-containing protein" evidence="1">
    <location>
        <begin position="22"/>
        <end position="419"/>
    </location>
</feature>
<organism evidence="2 3">
    <name type="scientific">Metabacillus niabensis</name>
    <dbReference type="NCBI Taxonomy" id="324854"/>
    <lineage>
        <taxon>Bacteria</taxon>
        <taxon>Bacillati</taxon>
        <taxon>Bacillota</taxon>
        <taxon>Bacilli</taxon>
        <taxon>Bacillales</taxon>
        <taxon>Bacillaceae</taxon>
        <taxon>Metabacillus</taxon>
    </lineage>
</organism>
<dbReference type="RefSeq" id="WP_145581862.1">
    <property type="nucleotide sequence ID" value="NZ_CADEPK010000450.1"/>
</dbReference>
<name>A0ABT9Z461_9BACI</name>
<accession>A0ABT9Z461</accession>
<reference evidence="2 3" key="1">
    <citation type="submission" date="2023-07" db="EMBL/GenBank/DDBJ databases">
        <title>Genomic Encyclopedia of Type Strains, Phase IV (KMG-IV): sequencing the most valuable type-strain genomes for metagenomic binning, comparative biology and taxonomic classification.</title>
        <authorList>
            <person name="Goeker M."/>
        </authorList>
    </citation>
    <scope>NUCLEOTIDE SEQUENCE [LARGE SCALE GENOMIC DNA]</scope>
    <source>
        <strain evidence="2 3">DSM 17723</strain>
    </source>
</reference>
<evidence type="ECO:0000313" key="2">
    <source>
        <dbReference type="EMBL" id="MDQ0226040.1"/>
    </source>
</evidence>
<dbReference type="SUPFAM" id="SSF69318">
    <property type="entry name" value="Integrin alpha N-terminal domain"/>
    <property type="match status" value="1"/>
</dbReference>
<comment type="caution">
    <text evidence="2">The sequence shown here is derived from an EMBL/GenBank/DDBJ whole genome shotgun (WGS) entry which is preliminary data.</text>
</comment>
<evidence type="ECO:0000256" key="1">
    <source>
        <dbReference type="SAM" id="SignalP"/>
    </source>
</evidence>
<dbReference type="PROSITE" id="PS51257">
    <property type="entry name" value="PROKAR_LIPOPROTEIN"/>
    <property type="match status" value="1"/>
</dbReference>
<gene>
    <name evidence="2" type="ORF">J2S02_002384</name>
</gene>
<dbReference type="Proteomes" id="UP001232245">
    <property type="component" value="Unassembled WGS sequence"/>
</dbReference>
<evidence type="ECO:0008006" key="4">
    <source>
        <dbReference type="Google" id="ProtNLM"/>
    </source>
</evidence>
<dbReference type="InterPro" id="IPR028994">
    <property type="entry name" value="Integrin_alpha_N"/>
</dbReference>